<feature type="transmembrane region" description="Helical" evidence="1">
    <location>
        <begin position="46"/>
        <end position="68"/>
    </location>
</feature>
<dbReference type="OrthoDB" id="4935320at2"/>
<keyword evidence="1" id="KW-0472">Membrane</keyword>
<feature type="transmembrane region" description="Helical" evidence="1">
    <location>
        <begin position="88"/>
        <end position="105"/>
    </location>
</feature>
<proteinExistence type="predicted"/>
<dbReference type="InterPro" id="IPR036938">
    <property type="entry name" value="PAP2/HPO_sf"/>
</dbReference>
<feature type="transmembrane region" description="Helical" evidence="1">
    <location>
        <begin position="12"/>
        <end position="34"/>
    </location>
</feature>
<evidence type="ECO:0000313" key="2">
    <source>
        <dbReference type="EMBL" id="SEI89874.1"/>
    </source>
</evidence>
<dbReference type="Gene3D" id="1.20.144.10">
    <property type="entry name" value="Phosphatidic acid phosphatase type 2/haloperoxidase"/>
    <property type="match status" value="1"/>
</dbReference>
<organism evidence="2 3">
    <name type="scientific">Micromonospora phaseoli</name>
    <dbReference type="NCBI Taxonomy" id="1144548"/>
    <lineage>
        <taxon>Bacteria</taxon>
        <taxon>Bacillati</taxon>
        <taxon>Actinomycetota</taxon>
        <taxon>Actinomycetes</taxon>
        <taxon>Micromonosporales</taxon>
        <taxon>Micromonosporaceae</taxon>
        <taxon>Micromonospora</taxon>
    </lineage>
</organism>
<reference evidence="3" key="1">
    <citation type="submission" date="2016-10" db="EMBL/GenBank/DDBJ databases">
        <authorList>
            <person name="Varghese N."/>
            <person name="Submissions S."/>
        </authorList>
    </citation>
    <scope>NUCLEOTIDE SEQUENCE [LARGE SCALE GENOMIC DNA]</scope>
    <source>
        <strain evidence="3">CGMCC 4.7038</strain>
    </source>
</reference>
<feature type="transmembrane region" description="Helical" evidence="1">
    <location>
        <begin position="140"/>
        <end position="166"/>
    </location>
</feature>
<accession>A0A1H6UGQ7</accession>
<dbReference type="Proteomes" id="UP000198707">
    <property type="component" value="Unassembled WGS sequence"/>
</dbReference>
<evidence type="ECO:0000313" key="3">
    <source>
        <dbReference type="Proteomes" id="UP000198707"/>
    </source>
</evidence>
<keyword evidence="1" id="KW-1133">Transmembrane helix</keyword>
<dbReference type="RefSeq" id="WP_092376079.1">
    <property type="nucleotide sequence ID" value="NZ_BOPI01000003.1"/>
</dbReference>
<gene>
    <name evidence="2" type="ORF">SAMN05443287_102196</name>
</gene>
<feature type="transmembrane region" description="Helical" evidence="1">
    <location>
        <begin position="178"/>
        <end position="199"/>
    </location>
</feature>
<sequence>MPRHTRSVAHRLARASTEVFAPAVFAAVMPLVVAVHSTTPAVAVGLGWGLLAVLFCSAVPYGIIWLGVRRGELTDHHIAVRSQRRRPLLHGLLSVLAGLAALVLLGAPRPLVALVVGMLGILAAILAVNQVWKVSAHAAISAASVAALIFVFGPAATPLLAVVGVVGWSRVRLGDHTLGQVVAGTALGPLVGAPFFVVLG</sequence>
<keyword evidence="1" id="KW-0812">Transmembrane</keyword>
<feature type="transmembrane region" description="Helical" evidence="1">
    <location>
        <begin position="111"/>
        <end position="128"/>
    </location>
</feature>
<protein>
    <submittedName>
        <fullName evidence="2">PAP2 superfamily protein</fullName>
    </submittedName>
</protein>
<dbReference type="SUPFAM" id="SSF48317">
    <property type="entry name" value="Acid phosphatase/Vanadium-dependent haloperoxidase"/>
    <property type="match status" value="1"/>
</dbReference>
<dbReference type="EMBL" id="FNYV01000002">
    <property type="protein sequence ID" value="SEI89874.1"/>
    <property type="molecule type" value="Genomic_DNA"/>
</dbReference>
<name>A0A1H6UGQ7_9ACTN</name>
<evidence type="ECO:0000256" key="1">
    <source>
        <dbReference type="SAM" id="Phobius"/>
    </source>
</evidence>
<keyword evidence="3" id="KW-1185">Reference proteome</keyword>
<dbReference type="STRING" id="1144548.SAMN05443287_102196"/>
<dbReference type="AlphaFoldDB" id="A0A1H6UGQ7"/>